<name>M1JZW4_MINVI</name>
<dbReference type="EMBL" id="KC573040">
    <property type="protein sequence ID" value="AGE93697.1"/>
    <property type="molecule type" value="Genomic_DNA"/>
</dbReference>
<sequence length="127" mass="14302">MTIIQLCKKKNNRKKKKRLGPLKGLNGSPQTKGICEKPRIATPKKPNSAQRKIVKVIISNGMSVIARIIGEGHTLQKHSMVLIRGGRANDLPGVRYTIIRGKYDSTPLLKRRTSLSKYGMKKEWIKN</sequence>
<dbReference type="SUPFAM" id="SSF50249">
    <property type="entry name" value="Nucleic acid-binding proteins"/>
    <property type="match status" value="1"/>
</dbReference>
<dbReference type="AlphaFoldDB" id="M1JZW4"/>
<gene>
    <name evidence="6" type="primary">rps12</name>
</gene>
<dbReference type="Pfam" id="PF00164">
    <property type="entry name" value="Ribosom_S12_S23"/>
    <property type="match status" value="1"/>
</dbReference>
<dbReference type="PIRSF" id="PIRSF002133">
    <property type="entry name" value="Ribosomal_S12/S23"/>
    <property type="match status" value="1"/>
</dbReference>
<dbReference type="RefSeq" id="YP_007476196.1">
    <property type="nucleotide sequence ID" value="NC_020370.1"/>
</dbReference>
<dbReference type="Gene3D" id="2.40.50.140">
    <property type="entry name" value="Nucleic acid-binding proteins"/>
    <property type="match status" value="1"/>
</dbReference>
<evidence type="ECO:0000256" key="2">
    <source>
        <dbReference type="ARBA" id="ARBA00022980"/>
    </source>
</evidence>
<dbReference type="InterPro" id="IPR006032">
    <property type="entry name" value="Ribosomal_uS12"/>
</dbReference>
<proteinExistence type="inferred from homology"/>
<dbReference type="NCBIfam" id="TIGR00981">
    <property type="entry name" value="rpsL_bact"/>
    <property type="match status" value="1"/>
</dbReference>
<dbReference type="PROSITE" id="PS00055">
    <property type="entry name" value="RIBOSOMAL_S12"/>
    <property type="match status" value="1"/>
</dbReference>
<evidence type="ECO:0000313" key="6">
    <source>
        <dbReference type="EMBL" id="AGE93697.1"/>
    </source>
</evidence>
<protein>
    <submittedName>
        <fullName evidence="6">Ribosomal protein S12</fullName>
    </submittedName>
</protein>
<comment type="similarity">
    <text evidence="1 4">Belongs to the universal ribosomal protein uS12 family.</text>
</comment>
<keyword evidence="2 4" id="KW-0689">Ribosomal protein</keyword>
<evidence type="ECO:0000256" key="1">
    <source>
        <dbReference type="ARBA" id="ARBA00005657"/>
    </source>
</evidence>
<keyword evidence="3 4" id="KW-0687">Ribonucleoprotein</keyword>
<dbReference type="InterPro" id="IPR012340">
    <property type="entry name" value="NA-bd_OB-fold"/>
</dbReference>
<evidence type="ECO:0000256" key="5">
    <source>
        <dbReference type="SAM" id="MobiDB-lite"/>
    </source>
</evidence>
<dbReference type="PRINTS" id="PR01034">
    <property type="entry name" value="RIBOSOMALS12"/>
</dbReference>
<organism evidence="6">
    <name type="scientific">Ministeria vibrans</name>
    <name type="common">Bacterivorous amoeba</name>
    <dbReference type="NCBI Taxonomy" id="134558"/>
    <lineage>
        <taxon>Eukaryota</taxon>
        <taxon>Filasterea</taxon>
        <taxon>Ministeria</taxon>
    </lineage>
</organism>
<dbReference type="GO" id="GO:0003735">
    <property type="term" value="F:structural constituent of ribosome"/>
    <property type="evidence" value="ECO:0007669"/>
    <property type="project" value="InterPro"/>
</dbReference>
<keyword evidence="6" id="KW-0496">Mitochondrion</keyword>
<accession>M1JZW4</accession>
<reference evidence="6" key="1">
    <citation type="submission" date="2012-12" db="EMBL/GenBank/DDBJ databases">
        <authorList>
            <person name="Lang B.F."/>
        </authorList>
    </citation>
    <scope>NUCLEOTIDE SEQUENCE</scope>
    <source>
        <strain evidence="6">ATCC 50519</strain>
    </source>
</reference>
<feature type="region of interest" description="Disordered" evidence="5">
    <location>
        <begin position="12"/>
        <end position="47"/>
    </location>
</feature>
<geneLocation type="mitochondrion" evidence="6"/>
<dbReference type="GO" id="GO:0015935">
    <property type="term" value="C:small ribosomal subunit"/>
    <property type="evidence" value="ECO:0007669"/>
    <property type="project" value="InterPro"/>
</dbReference>
<dbReference type="CDD" id="cd03368">
    <property type="entry name" value="Ribosomal_S12"/>
    <property type="match status" value="1"/>
</dbReference>
<dbReference type="PANTHER" id="PTHR11652">
    <property type="entry name" value="30S RIBOSOMAL PROTEIN S12 FAMILY MEMBER"/>
    <property type="match status" value="1"/>
</dbReference>
<dbReference type="InterPro" id="IPR005679">
    <property type="entry name" value="Ribosomal_uS12_bac"/>
</dbReference>
<evidence type="ECO:0000256" key="4">
    <source>
        <dbReference type="RuleBase" id="RU003622"/>
    </source>
</evidence>
<evidence type="ECO:0000256" key="3">
    <source>
        <dbReference type="ARBA" id="ARBA00023274"/>
    </source>
</evidence>
<dbReference type="GO" id="GO:0006412">
    <property type="term" value="P:translation"/>
    <property type="evidence" value="ECO:0007669"/>
    <property type="project" value="InterPro"/>
</dbReference>
<dbReference type="GeneID" id="14659611"/>